<comment type="caution">
    <text evidence="2">The sequence shown here is derived from an EMBL/GenBank/DDBJ whole genome shotgun (WGS) entry which is preliminary data.</text>
</comment>
<gene>
    <name evidence="2" type="ORF">V6E02_05685</name>
</gene>
<keyword evidence="3" id="KW-1185">Reference proteome</keyword>
<dbReference type="GO" id="GO:0008168">
    <property type="term" value="F:methyltransferase activity"/>
    <property type="evidence" value="ECO:0007669"/>
    <property type="project" value="UniProtKB-KW"/>
</dbReference>
<dbReference type="EC" id="2.1.1.-" evidence="2"/>
<keyword evidence="2" id="KW-0489">Methyltransferase</keyword>
<protein>
    <submittedName>
        <fullName evidence="2">FkbM family methyltransferase</fullName>
        <ecNumber evidence="2">2.1.1.-</ecNumber>
    </submittedName>
</protein>
<reference evidence="2 3" key="1">
    <citation type="submission" date="2024-02" db="EMBL/GenBank/DDBJ databases">
        <title>New thermophilic sulfur-oxidizing bacteria from a hot springs of the Uzon caldera (Kamchatka, Russia).</title>
        <authorList>
            <person name="Dukat A.M."/>
            <person name="Elcheninov A.G."/>
            <person name="Frolov E.N."/>
        </authorList>
    </citation>
    <scope>NUCLEOTIDE SEQUENCE [LARGE SCALE GENOMIC DNA]</scope>
    <source>
        <strain evidence="2 3">AK1</strain>
    </source>
</reference>
<dbReference type="PANTHER" id="PTHR34203:SF15">
    <property type="entry name" value="SLL1173 PROTEIN"/>
    <property type="match status" value="1"/>
</dbReference>
<dbReference type="Gene3D" id="3.40.50.150">
    <property type="entry name" value="Vaccinia Virus protein VP39"/>
    <property type="match status" value="1"/>
</dbReference>
<dbReference type="GO" id="GO:0032259">
    <property type="term" value="P:methylation"/>
    <property type="evidence" value="ECO:0007669"/>
    <property type="project" value="UniProtKB-KW"/>
</dbReference>
<dbReference type="InterPro" id="IPR006342">
    <property type="entry name" value="FkbM_mtfrase"/>
</dbReference>
<dbReference type="PANTHER" id="PTHR34203">
    <property type="entry name" value="METHYLTRANSFERASE, FKBM FAMILY PROTEIN"/>
    <property type="match status" value="1"/>
</dbReference>
<feature type="domain" description="Methyltransferase FkbM" evidence="1">
    <location>
        <begin position="94"/>
        <end position="232"/>
    </location>
</feature>
<dbReference type="RefSeq" id="WP_347307806.1">
    <property type="nucleotide sequence ID" value="NZ_JBAJEX010000003.1"/>
</dbReference>
<dbReference type="InterPro" id="IPR052514">
    <property type="entry name" value="SAM-dependent_MTase"/>
</dbReference>
<dbReference type="EMBL" id="JBAJEX010000003">
    <property type="protein sequence ID" value="MEO1766699.1"/>
    <property type="molecule type" value="Genomic_DNA"/>
</dbReference>
<sequence length="310" mass="34612">MKLTEKTAILAAAAWLRHSPVTRGRWRIIAATLPLLRRQGDRLGTRLVKTRHGFRFHADLGDWLGQYVYLTGDYEPATARVIASLLRPGDHFADVGANAGFFTLLAAQAVGLEGRVFSFEPLPALRDRLEADLKLNGYRNVTLYDFALSDREDTVTFHEGPAGHKGVSSLRAIADAAARFEVKTRPMDALIEEVTPLRLVKIDVEGAEHRVVRGMARIIETDRLYLLMEITDGFLRALGSNAVELACDVVARGYYMYAITEKGLRPMKPKQAAQENQYNALFAPETIEPGWIGLDAVRYRARRAKRSFSA</sequence>
<evidence type="ECO:0000259" key="1">
    <source>
        <dbReference type="Pfam" id="PF05050"/>
    </source>
</evidence>
<evidence type="ECO:0000313" key="2">
    <source>
        <dbReference type="EMBL" id="MEO1766699.1"/>
    </source>
</evidence>
<dbReference type="InterPro" id="IPR029063">
    <property type="entry name" value="SAM-dependent_MTases_sf"/>
</dbReference>
<name>A0ABV0EDR2_9BURK</name>
<accession>A0ABV0EDR2</accession>
<keyword evidence="2" id="KW-0808">Transferase</keyword>
<dbReference type="SUPFAM" id="SSF53335">
    <property type="entry name" value="S-adenosyl-L-methionine-dependent methyltransferases"/>
    <property type="match status" value="1"/>
</dbReference>
<dbReference type="Proteomes" id="UP001482231">
    <property type="component" value="Unassembled WGS sequence"/>
</dbReference>
<dbReference type="Pfam" id="PF05050">
    <property type="entry name" value="Methyltransf_21"/>
    <property type="match status" value="1"/>
</dbReference>
<dbReference type="NCBIfam" id="TIGR01444">
    <property type="entry name" value="fkbM_fam"/>
    <property type="match status" value="1"/>
</dbReference>
<evidence type="ECO:0000313" key="3">
    <source>
        <dbReference type="Proteomes" id="UP001482231"/>
    </source>
</evidence>
<proteinExistence type="predicted"/>
<organism evidence="2 3">
    <name type="scientific">Thiobacter aerophilum</name>
    <dbReference type="NCBI Taxonomy" id="3121275"/>
    <lineage>
        <taxon>Bacteria</taxon>
        <taxon>Pseudomonadati</taxon>
        <taxon>Pseudomonadota</taxon>
        <taxon>Betaproteobacteria</taxon>
        <taxon>Burkholderiales</taxon>
        <taxon>Thiobacteraceae</taxon>
        <taxon>Thiobacter</taxon>
    </lineage>
</organism>